<dbReference type="EMBL" id="AABL01001692">
    <property type="protein sequence ID" value="EAA17374.1"/>
    <property type="molecule type" value="Genomic_DNA"/>
</dbReference>
<feature type="compositionally biased region" description="Basic and acidic residues" evidence="1">
    <location>
        <begin position="238"/>
        <end position="255"/>
    </location>
</feature>
<dbReference type="PaxDb" id="73239-Q7RDQ9"/>
<evidence type="ECO:0000256" key="1">
    <source>
        <dbReference type="SAM" id="MobiDB-lite"/>
    </source>
</evidence>
<evidence type="ECO:0000313" key="3">
    <source>
        <dbReference type="EMBL" id="EAA17374.1"/>
    </source>
</evidence>
<keyword evidence="2" id="KW-0812">Transmembrane</keyword>
<name>Q7RDQ9_PLAYO</name>
<dbReference type="Proteomes" id="UP000008553">
    <property type="component" value="Unassembled WGS sequence"/>
</dbReference>
<accession>Q7RDQ9</accession>
<keyword evidence="4" id="KW-1185">Reference proteome</keyword>
<feature type="transmembrane region" description="Helical" evidence="2">
    <location>
        <begin position="276"/>
        <end position="294"/>
    </location>
</feature>
<keyword evidence="2" id="KW-1133">Transmembrane helix</keyword>
<dbReference type="InterPro" id="IPR006477">
    <property type="entry name" value="Yir_bir_cir"/>
</dbReference>
<dbReference type="NCBIfam" id="TIGR01590">
    <property type="entry name" value="yir-bir-cir_Pla"/>
    <property type="match status" value="1"/>
</dbReference>
<protein>
    <submittedName>
        <fullName evidence="3">Bir1 protein</fullName>
    </submittedName>
</protein>
<gene>
    <name evidence="3" type="ORF">PY05362</name>
</gene>
<evidence type="ECO:0000313" key="4">
    <source>
        <dbReference type="Proteomes" id="UP000008553"/>
    </source>
</evidence>
<dbReference type="AlphaFoldDB" id="Q7RDQ9"/>
<comment type="caution">
    <text evidence="3">The sequence shown here is derived from an EMBL/GenBank/DDBJ whole genome shotgun (WGS) entry which is preliminary data.</text>
</comment>
<organism evidence="3 4">
    <name type="scientific">Plasmodium yoelii yoelii</name>
    <dbReference type="NCBI Taxonomy" id="73239"/>
    <lineage>
        <taxon>Eukaryota</taxon>
        <taxon>Sar</taxon>
        <taxon>Alveolata</taxon>
        <taxon>Apicomplexa</taxon>
        <taxon>Aconoidasida</taxon>
        <taxon>Haemosporida</taxon>
        <taxon>Plasmodiidae</taxon>
        <taxon>Plasmodium</taxon>
        <taxon>Plasmodium (Vinckeia)</taxon>
    </lineage>
</organism>
<reference evidence="3 4" key="1">
    <citation type="journal article" date="2002" name="Nature">
        <title>Genome sequence and comparative analysis of the model rodent malaria parasite Plasmodium yoelii yoelii.</title>
        <authorList>
            <person name="Carlton J.M."/>
            <person name="Angiuoli S.V."/>
            <person name="Suh B.B."/>
            <person name="Kooij T.W."/>
            <person name="Pertea M."/>
            <person name="Silva J.C."/>
            <person name="Ermolaeva M.D."/>
            <person name="Allen J.E."/>
            <person name="Selengut J.D."/>
            <person name="Koo H.L."/>
            <person name="Peterson J.D."/>
            <person name="Pop M."/>
            <person name="Kosack D.S."/>
            <person name="Shumway M.F."/>
            <person name="Bidwell S.L."/>
            <person name="Shallom S.J."/>
            <person name="van Aken S.E."/>
            <person name="Riedmuller S.B."/>
            <person name="Feldblyum T.V."/>
            <person name="Cho J.K."/>
            <person name="Quackenbush J."/>
            <person name="Sedegah M."/>
            <person name="Shoaibi A."/>
            <person name="Cummings L.M."/>
            <person name="Florens L."/>
            <person name="Yates J.R."/>
            <person name="Raine J.D."/>
            <person name="Sinden R.E."/>
            <person name="Harris M.A."/>
            <person name="Cunningham D.A."/>
            <person name="Preiser P.R."/>
            <person name="Bergman L.W."/>
            <person name="Vaidya A.B."/>
            <person name="van Lin L.H."/>
            <person name="Janse C.J."/>
            <person name="Waters A.P."/>
            <person name="Smith H.O."/>
            <person name="White O.R."/>
            <person name="Salzberg S.L."/>
            <person name="Venter J.C."/>
            <person name="Fraser C.M."/>
            <person name="Hoffman S.L."/>
            <person name="Gardner M.J."/>
            <person name="Carucci D.J."/>
        </authorList>
    </citation>
    <scope>NUCLEOTIDE SEQUENCE [LARGE SCALE GENOMIC DNA]</scope>
    <source>
        <strain evidence="3 4">17XNL</strain>
    </source>
</reference>
<proteinExistence type="predicted"/>
<sequence>MADRLCNHFDALRKLFHDELKESGEYNFQKGTFNKYCPNRNCEDDTDIVNAGGLWLFNAFFGISGTSHYHNAYKDMVVCIMVWLSYKLSLKTFDNITTLKNFYSNHIENNEKYTEHIINDGKFKSYKEIIDELNGYMDINISYMSKFDELLKLLCKMNTAYTKDISSDFSEHANNFVDKYKELLNDDNNIDNSSYSKVLLVLSNYYNNFENNKALRSTSMKLPPLPTEKTAKKVGVIDRKETKTNDSSSKKDKLNIETPNPSYTTTFSGSPLINKLIPVLSTLVAIAIFWGISYKVNNKELKSIILNIIFIIYMQMLTKK</sequence>
<keyword evidence="2" id="KW-0472">Membrane</keyword>
<feature type="region of interest" description="Disordered" evidence="1">
    <location>
        <begin position="238"/>
        <end position="257"/>
    </location>
</feature>
<dbReference type="Pfam" id="PF06022">
    <property type="entry name" value="Cir_Bir_Yir"/>
    <property type="match status" value="1"/>
</dbReference>
<feature type="transmembrane region" description="Helical" evidence="2">
    <location>
        <begin position="301"/>
        <end position="318"/>
    </location>
</feature>
<dbReference type="InParanoid" id="Q7RDQ9"/>
<evidence type="ECO:0000256" key="2">
    <source>
        <dbReference type="SAM" id="Phobius"/>
    </source>
</evidence>